<name>A0AAD5U4S3_9FUNG</name>
<feature type="transmembrane region" description="Helical" evidence="1">
    <location>
        <begin position="55"/>
        <end position="75"/>
    </location>
</feature>
<dbReference type="GO" id="GO:0016020">
    <property type="term" value="C:membrane"/>
    <property type="evidence" value="ECO:0007669"/>
    <property type="project" value="TreeGrafter"/>
</dbReference>
<dbReference type="Proteomes" id="UP001211065">
    <property type="component" value="Unassembled WGS sequence"/>
</dbReference>
<organism evidence="2 3">
    <name type="scientific">Clydaea vesicula</name>
    <dbReference type="NCBI Taxonomy" id="447962"/>
    <lineage>
        <taxon>Eukaryota</taxon>
        <taxon>Fungi</taxon>
        <taxon>Fungi incertae sedis</taxon>
        <taxon>Chytridiomycota</taxon>
        <taxon>Chytridiomycota incertae sedis</taxon>
        <taxon>Chytridiomycetes</taxon>
        <taxon>Lobulomycetales</taxon>
        <taxon>Lobulomycetaceae</taxon>
        <taxon>Clydaea</taxon>
    </lineage>
</organism>
<feature type="transmembrane region" description="Helical" evidence="1">
    <location>
        <begin position="236"/>
        <end position="259"/>
    </location>
</feature>
<dbReference type="PANTHER" id="PTHR13146:SF0">
    <property type="entry name" value="SOLUTE CARRIER FAMILY 35 MEMBER F6"/>
    <property type="match status" value="1"/>
</dbReference>
<dbReference type="InterPro" id="IPR037185">
    <property type="entry name" value="EmrE-like"/>
</dbReference>
<feature type="transmembrane region" description="Helical" evidence="1">
    <location>
        <begin position="287"/>
        <end position="310"/>
    </location>
</feature>
<feature type="transmembrane region" description="Helical" evidence="1">
    <location>
        <begin position="7"/>
        <end position="27"/>
    </location>
</feature>
<sequence length="366" mass="41745">MQFTFNSIRIFLLFVGYLICEASLTLISKDQDLQCVKNCQRQSIFEESQHFNQPYLQLLAVLIGMVLCLIPGYIMDCFKPDKIKKSSPGDIFSSTETLYIEDMEQKEKFHKENKLKKGFFLVLITFIDLFATFFSYLGLIYISASIHSMLSGSVILFTTLFSILILKNKYSKVEYIFLFVVFMGAIVVGFSSFYSNTDNQNVNIGIGIFFTILADAILSIQAVLQEKFLDKFKRTNPMLIAGYIGFIGLVTLGIISPVVQYSVNHEVTGNIFNIVLGYNQVMENKRLLISFAIFIPAISIYNVIILYTLKYSSALNLKIVGCLSFLAKTESFFWIQFLGFVLMICGTILFEKHELVKQIFKKIKAF</sequence>
<feature type="transmembrane region" description="Helical" evidence="1">
    <location>
        <begin position="118"/>
        <end position="142"/>
    </location>
</feature>
<proteinExistence type="predicted"/>
<dbReference type="PANTHER" id="PTHR13146">
    <property type="match status" value="1"/>
</dbReference>
<accession>A0AAD5U4S3</accession>
<keyword evidence="1" id="KW-1133">Transmembrane helix</keyword>
<dbReference type="SUPFAM" id="SSF103481">
    <property type="entry name" value="Multidrug resistance efflux transporter EmrE"/>
    <property type="match status" value="1"/>
</dbReference>
<evidence type="ECO:0000313" key="3">
    <source>
        <dbReference type="Proteomes" id="UP001211065"/>
    </source>
</evidence>
<dbReference type="Pfam" id="PF16913">
    <property type="entry name" value="PUNUT"/>
    <property type="match status" value="1"/>
</dbReference>
<comment type="caution">
    <text evidence="2">The sequence shown here is derived from an EMBL/GenBank/DDBJ whole genome shotgun (WGS) entry which is preliminary data.</text>
</comment>
<feature type="transmembrane region" description="Helical" evidence="1">
    <location>
        <begin position="148"/>
        <end position="166"/>
    </location>
</feature>
<keyword evidence="1" id="KW-0472">Membrane</keyword>
<feature type="transmembrane region" description="Helical" evidence="1">
    <location>
        <begin position="173"/>
        <end position="194"/>
    </location>
</feature>
<evidence type="ECO:0000256" key="1">
    <source>
        <dbReference type="SAM" id="Phobius"/>
    </source>
</evidence>
<feature type="transmembrane region" description="Helical" evidence="1">
    <location>
        <begin position="331"/>
        <end position="350"/>
    </location>
</feature>
<feature type="transmembrane region" description="Helical" evidence="1">
    <location>
        <begin position="206"/>
        <end position="224"/>
    </location>
</feature>
<keyword evidence="3" id="KW-1185">Reference proteome</keyword>
<dbReference type="AlphaFoldDB" id="A0AAD5U4S3"/>
<dbReference type="EMBL" id="JADGJW010000099">
    <property type="protein sequence ID" value="KAJ3224249.1"/>
    <property type="molecule type" value="Genomic_DNA"/>
</dbReference>
<reference evidence="2" key="1">
    <citation type="submission" date="2020-05" db="EMBL/GenBank/DDBJ databases">
        <title>Phylogenomic resolution of chytrid fungi.</title>
        <authorList>
            <person name="Stajich J.E."/>
            <person name="Amses K."/>
            <person name="Simmons R."/>
            <person name="Seto K."/>
            <person name="Myers J."/>
            <person name="Bonds A."/>
            <person name="Quandt C.A."/>
            <person name="Barry K."/>
            <person name="Liu P."/>
            <person name="Grigoriev I."/>
            <person name="Longcore J.E."/>
            <person name="James T.Y."/>
        </authorList>
    </citation>
    <scope>NUCLEOTIDE SEQUENCE</scope>
    <source>
        <strain evidence="2">JEL0476</strain>
    </source>
</reference>
<evidence type="ECO:0000313" key="2">
    <source>
        <dbReference type="EMBL" id="KAJ3224249.1"/>
    </source>
</evidence>
<protein>
    <submittedName>
        <fullName evidence="2">Uncharacterized protein</fullName>
    </submittedName>
</protein>
<gene>
    <name evidence="2" type="ORF">HK099_008705</name>
</gene>
<keyword evidence="1" id="KW-0812">Transmembrane</keyword>